<reference evidence="2" key="2">
    <citation type="submission" date="2020-10" db="UniProtKB">
        <authorList>
            <consortium name="WormBaseParasite"/>
        </authorList>
    </citation>
    <scope>IDENTIFICATION</scope>
</reference>
<dbReference type="AlphaFoldDB" id="A0A7E4VNR0"/>
<sequence>MPYPIAKLPYGLRCRLAELATSTERYNLQVAAGGKDICPPQLQPVEAANRFIMGIYSYIYGMKPPKKATKRMRK</sequence>
<organism evidence="1 2">
    <name type="scientific">Panagrellus redivivus</name>
    <name type="common">Microworm</name>
    <dbReference type="NCBI Taxonomy" id="6233"/>
    <lineage>
        <taxon>Eukaryota</taxon>
        <taxon>Metazoa</taxon>
        <taxon>Ecdysozoa</taxon>
        <taxon>Nematoda</taxon>
        <taxon>Chromadorea</taxon>
        <taxon>Rhabditida</taxon>
        <taxon>Tylenchina</taxon>
        <taxon>Panagrolaimomorpha</taxon>
        <taxon>Panagrolaimoidea</taxon>
        <taxon>Panagrolaimidae</taxon>
        <taxon>Panagrellus</taxon>
    </lineage>
</organism>
<accession>A0A7E4VNR0</accession>
<protein>
    <submittedName>
        <fullName evidence="2">Transposase</fullName>
    </submittedName>
</protein>
<name>A0A7E4VNR0_PANRE</name>
<evidence type="ECO:0000313" key="1">
    <source>
        <dbReference type="Proteomes" id="UP000492821"/>
    </source>
</evidence>
<keyword evidence="1" id="KW-1185">Reference proteome</keyword>
<evidence type="ECO:0000313" key="2">
    <source>
        <dbReference type="WBParaSite" id="Pan_g23055.t1"/>
    </source>
</evidence>
<dbReference type="Proteomes" id="UP000492821">
    <property type="component" value="Unassembled WGS sequence"/>
</dbReference>
<dbReference type="WBParaSite" id="Pan_g23055.t1">
    <property type="protein sequence ID" value="Pan_g23055.t1"/>
    <property type="gene ID" value="Pan_g23055"/>
</dbReference>
<reference evidence="1" key="1">
    <citation type="journal article" date="2013" name="Genetics">
        <title>The draft genome and transcriptome of Panagrellus redivivus are shaped by the harsh demands of a free-living lifestyle.</title>
        <authorList>
            <person name="Srinivasan J."/>
            <person name="Dillman A.R."/>
            <person name="Macchietto M.G."/>
            <person name="Heikkinen L."/>
            <person name="Lakso M."/>
            <person name="Fracchia K.M."/>
            <person name="Antoshechkin I."/>
            <person name="Mortazavi A."/>
            <person name="Wong G."/>
            <person name="Sternberg P.W."/>
        </authorList>
    </citation>
    <scope>NUCLEOTIDE SEQUENCE [LARGE SCALE GENOMIC DNA]</scope>
    <source>
        <strain evidence="1">MT8872</strain>
    </source>
</reference>
<proteinExistence type="predicted"/>